<comment type="caution">
    <text evidence="2">The sequence shown here is derived from an EMBL/GenBank/DDBJ whole genome shotgun (WGS) entry which is preliminary data.</text>
</comment>
<accession>A0AAN4N2F4</accession>
<feature type="region of interest" description="Disordered" evidence="1">
    <location>
        <begin position="1"/>
        <end position="21"/>
    </location>
</feature>
<evidence type="ECO:0000256" key="1">
    <source>
        <dbReference type="SAM" id="MobiDB-lite"/>
    </source>
</evidence>
<dbReference type="AlphaFoldDB" id="A0AAN4N2F4"/>
<feature type="compositionally biased region" description="Polar residues" evidence="1">
    <location>
        <begin position="8"/>
        <end position="21"/>
    </location>
</feature>
<evidence type="ECO:0000313" key="2">
    <source>
        <dbReference type="EMBL" id="EYA15834.1"/>
    </source>
</evidence>
<dbReference type="EMBL" id="JGEA01000014">
    <property type="protein sequence ID" value="EYA15834.1"/>
    <property type="molecule type" value="Genomic_DNA"/>
</dbReference>
<gene>
    <name evidence="2" type="ORF">M104_1129</name>
</gene>
<sequence length="226" mass="25043">MPSAFDYISNSPCPGENSQSTTTCTLSEIIVGIYLEPSWKSEHLITPWSRKPAVSLPDTGLSFLPINITSNRTFLVIPWRVSSPYISPLSVPSIFIPVLLNTIMGNLSTSKKSDERRCLFLASTPVLTLAVRTSTRISVFVQSPFSCLTVMSKSEKYPLTKESPACFTSKPIRVCSGSSVHMTVCALILAAVINNRNNKIFFINWIFQESGCYSFIQRVTSVFILL</sequence>
<protein>
    <submittedName>
        <fullName evidence="2">Uncharacterized protein</fullName>
    </submittedName>
</protein>
<reference evidence="2 3" key="1">
    <citation type="submission" date="2014-02" db="EMBL/GenBank/DDBJ databases">
        <authorList>
            <person name="Sears C."/>
            <person name="Carroll K."/>
            <person name="Sack B.R."/>
            <person name="Qadri F."/>
            <person name="Myers L.L."/>
            <person name="Chung G.-T."/>
            <person name="Escheverria P."/>
            <person name="Fraser C.M."/>
            <person name="Sadzewicz L."/>
            <person name="Shefchek K.A."/>
            <person name="Tallon L."/>
            <person name="Das S.P."/>
            <person name="Daugherty S."/>
            <person name="Mongodin E.F."/>
        </authorList>
    </citation>
    <scope>NUCLEOTIDE SEQUENCE [LARGE SCALE GENOMIC DNA]</scope>
    <source>
        <strain evidence="2 3">1007-1-F #10</strain>
    </source>
</reference>
<proteinExistence type="predicted"/>
<dbReference type="Proteomes" id="UP000022433">
    <property type="component" value="Unassembled WGS sequence"/>
</dbReference>
<evidence type="ECO:0000313" key="3">
    <source>
        <dbReference type="Proteomes" id="UP000022433"/>
    </source>
</evidence>
<organism evidence="2 3">
    <name type="scientific">Bacteroides fragilis str. 1007-1-F #10</name>
    <dbReference type="NCBI Taxonomy" id="1339295"/>
    <lineage>
        <taxon>Bacteria</taxon>
        <taxon>Pseudomonadati</taxon>
        <taxon>Bacteroidota</taxon>
        <taxon>Bacteroidia</taxon>
        <taxon>Bacteroidales</taxon>
        <taxon>Bacteroidaceae</taxon>
        <taxon>Bacteroides</taxon>
    </lineage>
</organism>
<name>A0AAN4N2F4_BACFG</name>